<reference evidence="3" key="1">
    <citation type="journal article" date="2019" name="Int. J. Syst. Evol. Microbiol.">
        <title>The Global Catalogue of Microorganisms (GCM) 10K type strain sequencing project: providing services to taxonomists for standard genome sequencing and annotation.</title>
        <authorList>
            <consortium name="The Broad Institute Genomics Platform"/>
            <consortium name="The Broad Institute Genome Sequencing Center for Infectious Disease"/>
            <person name="Wu L."/>
            <person name="Ma J."/>
        </authorList>
    </citation>
    <scope>NUCLEOTIDE SEQUENCE [LARGE SCALE GENOMIC DNA]</scope>
    <source>
        <strain evidence="3">JCM 12389</strain>
    </source>
</reference>
<dbReference type="Proteomes" id="UP001500880">
    <property type="component" value="Unassembled WGS sequence"/>
</dbReference>
<sequence length="169" mass="19522">MKWMKGVSGIAWNKDFILIQIAPPFFDENSLKNTVAHEYHHSVFFENNDNSSSLTLLEEVMLEGRADTFARLMYPSTETPWSDFSSQHLEETTWKAFRENLNSTDASIKDDFFYGNSSRGIPDRSSYKIGNKIMDRFIQKNPDVSIAEWTEMSADEILNKSKFEELNNG</sequence>
<organism evidence="2 3">
    <name type="scientific">Salinibacillus aidingensis</name>
    <dbReference type="NCBI Taxonomy" id="237684"/>
    <lineage>
        <taxon>Bacteria</taxon>
        <taxon>Bacillati</taxon>
        <taxon>Bacillota</taxon>
        <taxon>Bacilli</taxon>
        <taxon>Bacillales</taxon>
        <taxon>Bacillaceae</taxon>
        <taxon>Salinibacillus</taxon>
    </lineage>
</organism>
<dbReference type="InterPro" id="IPR018728">
    <property type="entry name" value="DUF2268"/>
</dbReference>
<gene>
    <name evidence="2" type="ORF">GCM10008986_31720</name>
</gene>
<keyword evidence="3" id="KW-1185">Reference proteome</keyword>
<feature type="domain" description="DUF2268" evidence="1">
    <location>
        <begin position="5"/>
        <end position="158"/>
    </location>
</feature>
<protein>
    <recommendedName>
        <fullName evidence="1">DUF2268 domain-containing protein</fullName>
    </recommendedName>
</protein>
<evidence type="ECO:0000313" key="3">
    <source>
        <dbReference type="Proteomes" id="UP001500880"/>
    </source>
</evidence>
<dbReference type="EMBL" id="BAAADO010000008">
    <property type="protein sequence ID" value="GAA0501845.1"/>
    <property type="molecule type" value="Genomic_DNA"/>
</dbReference>
<accession>A0ABP3LKD1</accession>
<dbReference type="Pfam" id="PF10026">
    <property type="entry name" value="DUF2268"/>
    <property type="match status" value="1"/>
</dbReference>
<proteinExistence type="predicted"/>
<evidence type="ECO:0000313" key="2">
    <source>
        <dbReference type="EMBL" id="GAA0501845.1"/>
    </source>
</evidence>
<comment type="caution">
    <text evidence="2">The sequence shown here is derived from an EMBL/GenBank/DDBJ whole genome shotgun (WGS) entry which is preliminary data.</text>
</comment>
<name>A0ABP3LKD1_9BACI</name>
<evidence type="ECO:0000259" key="1">
    <source>
        <dbReference type="Pfam" id="PF10026"/>
    </source>
</evidence>